<keyword evidence="4" id="KW-1185">Reference proteome</keyword>
<dbReference type="InterPro" id="IPR000073">
    <property type="entry name" value="AB_hydrolase_1"/>
</dbReference>
<evidence type="ECO:0000313" key="3">
    <source>
        <dbReference type="EMBL" id="NMR21692.1"/>
    </source>
</evidence>
<evidence type="ECO:0000313" key="4">
    <source>
        <dbReference type="Proteomes" id="UP000562124"/>
    </source>
</evidence>
<feature type="region of interest" description="Disordered" evidence="1">
    <location>
        <begin position="299"/>
        <end position="321"/>
    </location>
</feature>
<dbReference type="Pfam" id="PF12697">
    <property type="entry name" value="Abhydrolase_6"/>
    <property type="match status" value="1"/>
</dbReference>
<organism evidence="3 4">
    <name type="scientific">Cellulomonas fimi</name>
    <dbReference type="NCBI Taxonomy" id="1708"/>
    <lineage>
        <taxon>Bacteria</taxon>
        <taxon>Bacillati</taxon>
        <taxon>Actinomycetota</taxon>
        <taxon>Actinomycetes</taxon>
        <taxon>Micrococcales</taxon>
        <taxon>Cellulomonadaceae</taxon>
        <taxon>Cellulomonas</taxon>
    </lineage>
</organism>
<proteinExistence type="predicted"/>
<sequence>MAPSSSQKSTIVRLYRQAPFLGLRVSFTVLDRVAPALGARWAERLWFRIPASATRRAPAAAPGRRSGLLLHGRPVMWESWGEGPIVYLLHGWGGRRTQLAAFVDPLVAAGFRVVAVDTPGHGDSPAGAHGPRESTVLEMADVVPALVRTLGPAHAVVAHSLGALATMVAVDAGVPVERLAFVAPMGTVEPYTRLFVRRLGAGERTRRRMVARVERRIGMRVGFFDIAALGERLGTRPALLLVHDRADRETRWSDSETIAASWPGARLVTTEGLGHGRILADAGVVAHVVAFVAGADADTGADADPRAEGNRPTAALVDQRR</sequence>
<dbReference type="AlphaFoldDB" id="A0A7Y0QJT6"/>
<protein>
    <submittedName>
        <fullName evidence="3">Alpha/beta fold hydrolase</fullName>
    </submittedName>
</protein>
<dbReference type="Gene3D" id="3.40.50.1820">
    <property type="entry name" value="alpha/beta hydrolase"/>
    <property type="match status" value="1"/>
</dbReference>
<dbReference type="PANTHER" id="PTHR43194:SF5">
    <property type="entry name" value="PIMELOYL-[ACYL-CARRIER PROTEIN] METHYL ESTER ESTERASE"/>
    <property type="match status" value="1"/>
</dbReference>
<dbReference type="InterPro" id="IPR050228">
    <property type="entry name" value="Carboxylesterase_BioH"/>
</dbReference>
<evidence type="ECO:0000259" key="2">
    <source>
        <dbReference type="Pfam" id="PF12697"/>
    </source>
</evidence>
<comment type="caution">
    <text evidence="3">The sequence shown here is derived from an EMBL/GenBank/DDBJ whole genome shotgun (WGS) entry which is preliminary data.</text>
</comment>
<reference evidence="3 4" key="1">
    <citation type="submission" date="2020-04" db="EMBL/GenBank/DDBJ databases">
        <title>Sequencing and Assembly of C. fimi.</title>
        <authorList>
            <person name="Ramsey A.R."/>
        </authorList>
    </citation>
    <scope>NUCLEOTIDE SEQUENCE [LARGE SCALE GENOMIC DNA]</scope>
    <source>
        <strain evidence="3 4">SB</strain>
    </source>
</reference>
<accession>A0A7Y0QJT6</accession>
<dbReference type="GO" id="GO:0016787">
    <property type="term" value="F:hydrolase activity"/>
    <property type="evidence" value="ECO:0007669"/>
    <property type="project" value="UniProtKB-KW"/>
</dbReference>
<gene>
    <name evidence="3" type="ORF">HIR71_15970</name>
</gene>
<dbReference type="SUPFAM" id="SSF53474">
    <property type="entry name" value="alpha/beta-Hydrolases"/>
    <property type="match status" value="1"/>
</dbReference>
<dbReference type="EMBL" id="JABCJJ010000051">
    <property type="protein sequence ID" value="NMR21692.1"/>
    <property type="molecule type" value="Genomic_DNA"/>
</dbReference>
<dbReference type="RefSeq" id="WP_169326055.1">
    <property type="nucleotide sequence ID" value="NZ_JABCJJ010000051.1"/>
</dbReference>
<feature type="domain" description="AB hydrolase-1" evidence="2">
    <location>
        <begin position="86"/>
        <end position="286"/>
    </location>
</feature>
<keyword evidence="3" id="KW-0378">Hydrolase</keyword>
<dbReference type="Proteomes" id="UP000562124">
    <property type="component" value="Unassembled WGS sequence"/>
</dbReference>
<dbReference type="InterPro" id="IPR029058">
    <property type="entry name" value="AB_hydrolase_fold"/>
</dbReference>
<name>A0A7Y0QJT6_CELFI</name>
<dbReference type="PANTHER" id="PTHR43194">
    <property type="entry name" value="HYDROLASE ALPHA/BETA FOLD FAMILY"/>
    <property type="match status" value="1"/>
</dbReference>
<evidence type="ECO:0000256" key="1">
    <source>
        <dbReference type="SAM" id="MobiDB-lite"/>
    </source>
</evidence>